<dbReference type="SUPFAM" id="SSF53383">
    <property type="entry name" value="PLP-dependent transferases"/>
    <property type="match status" value="1"/>
</dbReference>
<dbReference type="EMBL" id="JACHGY010000001">
    <property type="protein sequence ID" value="MBB6430530.1"/>
    <property type="molecule type" value="Genomic_DNA"/>
</dbReference>
<comment type="similarity">
    <text evidence="2 5">Belongs to the DegT/DnrJ/EryC1 family.</text>
</comment>
<dbReference type="Proteomes" id="UP000541810">
    <property type="component" value="Unassembled WGS sequence"/>
</dbReference>
<evidence type="ECO:0000256" key="2">
    <source>
        <dbReference type="ARBA" id="ARBA00037999"/>
    </source>
</evidence>
<evidence type="ECO:0000313" key="7">
    <source>
        <dbReference type="Proteomes" id="UP000541810"/>
    </source>
</evidence>
<dbReference type="PIRSF" id="PIRSF000390">
    <property type="entry name" value="PLP_StrS"/>
    <property type="match status" value="1"/>
</dbReference>
<dbReference type="PANTHER" id="PTHR30244">
    <property type="entry name" value="TRANSAMINASE"/>
    <property type="match status" value="1"/>
</dbReference>
<dbReference type="InterPro" id="IPR015424">
    <property type="entry name" value="PyrdxlP-dep_Trfase"/>
</dbReference>
<dbReference type="Gene3D" id="3.90.1150.10">
    <property type="entry name" value="Aspartate Aminotransferase, domain 1"/>
    <property type="match status" value="1"/>
</dbReference>
<organism evidence="6 7">
    <name type="scientific">Algisphaera agarilytica</name>
    <dbReference type="NCBI Taxonomy" id="1385975"/>
    <lineage>
        <taxon>Bacteria</taxon>
        <taxon>Pseudomonadati</taxon>
        <taxon>Planctomycetota</taxon>
        <taxon>Phycisphaerae</taxon>
        <taxon>Phycisphaerales</taxon>
        <taxon>Phycisphaeraceae</taxon>
        <taxon>Algisphaera</taxon>
    </lineage>
</organism>
<dbReference type="InterPro" id="IPR015421">
    <property type="entry name" value="PyrdxlP-dep_Trfase_major"/>
</dbReference>
<evidence type="ECO:0000313" key="6">
    <source>
        <dbReference type="EMBL" id="MBB6430530.1"/>
    </source>
</evidence>
<reference evidence="6 7" key="1">
    <citation type="submission" date="2020-08" db="EMBL/GenBank/DDBJ databases">
        <title>Genomic Encyclopedia of Type Strains, Phase IV (KMG-IV): sequencing the most valuable type-strain genomes for metagenomic binning, comparative biology and taxonomic classification.</title>
        <authorList>
            <person name="Goeker M."/>
        </authorList>
    </citation>
    <scope>NUCLEOTIDE SEQUENCE [LARGE SCALE GENOMIC DNA]</scope>
    <source>
        <strain evidence="6 7">DSM 103725</strain>
    </source>
</reference>
<dbReference type="InterPro" id="IPR000653">
    <property type="entry name" value="DegT/StrS_aminotransferase"/>
</dbReference>
<dbReference type="Gene3D" id="3.40.640.10">
    <property type="entry name" value="Type I PLP-dependent aspartate aminotransferase-like (Major domain)"/>
    <property type="match status" value="1"/>
</dbReference>
<feature type="active site" description="Proton acceptor" evidence="3">
    <location>
        <position position="186"/>
    </location>
</feature>
<proteinExistence type="inferred from homology"/>
<name>A0A7X0LKK4_9BACT</name>
<dbReference type="Pfam" id="PF01041">
    <property type="entry name" value="DegT_DnrJ_EryC1"/>
    <property type="match status" value="1"/>
</dbReference>
<dbReference type="CDD" id="cd00616">
    <property type="entry name" value="AHBA_syn"/>
    <property type="match status" value="1"/>
</dbReference>
<protein>
    <submittedName>
        <fullName evidence="6">dTDP-4-amino-4,6-dideoxygalactose transaminase</fullName>
    </submittedName>
</protein>
<keyword evidence="1 4" id="KW-0663">Pyridoxal phosphate</keyword>
<gene>
    <name evidence="6" type="ORF">HNQ40_002336</name>
</gene>
<accession>A0A7X0LKK4</accession>
<dbReference type="InterPro" id="IPR015422">
    <property type="entry name" value="PyrdxlP-dep_Trfase_small"/>
</dbReference>
<sequence>MPVPLTDLTRQHQAMMPQLREAFIEVAASGQLILGPYVREFEKEIAGYCGVKHAIGVSSGNDAIILALLALGIGEGDEVITTPLAYLHIAESIARVGATPVFADIDPRTYNLDVDHLPGRITAKTKAILPTHLFGLPAEMDAINSLAAEHGLKVIEDTDMAIGAKYNGKPVGGIGDVATMSFYPTKNLAALGDAGAVLTNDDDLAARLKTLRVHGIEPGFVVSQLGGAFRLDGLQAKLLSVKLPHLEEWTAKRREMAKRYHKLLEPLALTTPFEAESREHVFNQYVIRVRGEGREPLRMHLDAMGIGNRVYYPKPVHRLACFADLDYGPGSLPIAEKASQELLALPMFPEMTREEQDEVVGAVRDFFAGD</sequence>
<dbReference type="PANTHER" id="PTHR30244:SF36">
    <property type="entry name" value="3-OXO-GLUCOSE-6-PHOSPHATE:GLUTAMATE AMINOTRANSFERASE"/>
    <property type="match status" value="1"/>
</dbReference>
<comment type="caution">
    <text evidence="6">The sequence shown here is derived from an EMBL/GenBank/DDBJ whole genome shotgun (WGS) entry which is preliminary data.</text>
</comment>
<dbReference type="GO" id="GO:0030170">
    <property type="term" value="F:pyridoxal phosphate binding"/>
    <property type="evidence" value="ECO:0007669"/>
    <property type="project" value="TreeGrafter"/>
</dbReference>
<evidence type="ECO:0000256" key="5">
    <source>
        <dbReference type="RuleBase" id="RU004508"/>
    </source>
</evidence>
<dbReference type="AlphaFoldDB" id="A0A7X0LKK4"/>
<dbReference type="GO" id="GO:0000271">
    <property type="term" value="P:polysaccharide biosynthetic process"/>
    <property type="evidence" value="ECO:0007669"/>
    <property type="project" value="TreeGrafter"/>
</dbReference>
<evidence type="ECO:0000256" key="4">
    <source>
        <dbReference type="PIRSR" id="PIRSR000390-2"/>
    </source>
</evidence>
<dbReference type="GO" id="GO:0008483">
    <property type="term" value="F:transaminase activity"/>
    <property type="evidence" value="ECO:0007669"/>
    <property type="project" value="TreeGrafter"/>
</dbReference>
<evidence type="ECO:0000256" key="3">
    <source>
        <dbReference type="PIRSR" id="PIRSR000390-1"/>
    </source>
</evidence>
<keyword evidence="7" id="KW-1185">Reference proteome</keyword>
<feature type="modified residue" description="N6-(pyridoxal phosphate)lysine" evidence="4">
    <location>
        <position position="186"/>
    </location>
</feature>
<dbReference type="RefSeq" id="WP_221435508.1">
    <property type="nucleotide sequence ID" value="NZ_JACHGY010000001.1"/>
</dbReference>
<evidence type="ECO:0000256" key="1">
    <source>
        <dbReference type="ARBA" id="ARBA00022898"/>
    </source>
</evidence>